<dbReference type="AlphaFoldDB" id="A0A385DBQ8"/>
<dbReference type="PANTHER" id="PTHR35561">
    <property type="entry name" value="RNA 2',3'-CYCLIC PHOSPHODIESTERASE"/>
    <property type="match status" value="1"/>
</dbReference>
<evidence type="ECO:0000256" key="1">
    <source>
        <dbReference type="ARBA" id="ARBA00022801"/>
    </source>
</evidence>
<dbReference type="EMBL" id="CP031742">
    <property type="protein sequence ID" value="AXQ55489.1"/>
    <property type="molecule type" value="Genomic_DNA"/>
</dbReference>
<name>A0A385DBQ8_9ACTN</name>
<dbReference type="KEGG" id="sky:D0C37_13345"/>
<dbReference type="Pfam" id="PF13563">
    <property type="entry name" value="2_5_RNA_ligase2"/>
    <property type="match status" value="1"/>
</dbReference>
<feature type="region of interest" description="Disordered" evidence="3">
    <location>
        <begin position="175"/>
        <end position="196"/>
    </location>
</feature>
<gene>
    <name evidence="4" type="primary">thpR</name>
    <name evidence="4" type="ORF">D0C37_13345</name>
</gene>
<sequence>MASPAPRPRLFVAVVPPGAVLAELRRATAALDALPDADRLRPTEAGGRHFTLAFLGPSDPGRLDGLAARLARAAHRTAPFPLALRGAGRFGDRVLWARPDGDLDALARLAGRVRAAATRAGLPPDAEHAFRPHLTLARVRPGQRLRLAPYAEALAELAAGPWHVDEVRLIRSVPPPGGVPGARPTYETEGRWPLGG</sequence>
<feature type="short sequence motif" description="HXTX 2" evidence="2">
    <location>
        <begin position="133"/>
        <end position="136"/>
    </location>
</feature>
<keyword evidence="1 2" id="KW-0378">Hydrolase</keyword>
<feature type="active site" description="Proton acceptor" evidence="2">
    <location>
        <position position="133"/>
    </location>
</feature>
<proteinExistence type="inferred from homology"/>
<dbReference type="Gene3D" id="3.90.1140.10">
    <property type="entry name" value="Cyclic phosphodiesterase"/>
    <property type="match status" value="1"/>
</dbReference>
<reference evidence="4 5" key="1">
    <citation type="submission" date="2018-08" db="EMBL/GenBank/DDBJ databases">
        <authorList>
            <person name="Ferrada E.E."/>
            <person name="Latorre B.A."/>
        </authorList>
    </citation>
    <scope>NUCLEOTIDE SEQUENCE [LARGE SCALE GENOMIC DNA]</scope>
    <source>
        <strain evidence="4 5">VK-A60T</strain>
    </source>
</reference>
<dbReference type="NCBIfam" id="TIGR02258">
    <property type="entry name" value="2_5_ligase"/>
    <property type="match status" value="1"/>
</dbReference>
<evidence type="ECO:0000256" key="2">
    <source>
        <dbReference type="HAMAP-Rule" id="MF_01940"/>
    </source>
</evidence>
<dbReference type="GeneID" id="300115168"/>
<dbReference type="HAMAP" id="MF_01940">
    <property type="entry name" value="RNA_CPDase"/>
    <property type="match status" value="1"/>
</dbReference>
<evidence type="ECO:0000313" key="5">
    <source>
        <dbReference type="Proteomes" id="UP000259636"/>
    </source>
</evidence>
<protein>
    <recommendedName>
        <fullName evidence="2">RNA 2',3'-cyclic phosphodiesterase</fullName>
        <shortName evidence="2">RNA 2',3'-CPDase</shortName>
        <ecNumber evidence="2">3.1.4.58</ecNumber>
    </recommendedName>
</protein>
<dbReference type="PANTHER" id="PTHR35561:SF1">
    <property type="entry name" value="RNA 2',3'-CYCLIC PHOSPHODIESTERASE"/>
    <property type="match status" value="1"/>
</dbReference>
<dbReference type="InterPro" id="IPR009097">
    <property type="entry name" value="Cyclic_Pdiesterase"/>
</dbReference>
<comment type="function">
    <text evidence="2">Hydrolyzes RNA 2',3'-cyclic phosphodiester to an RNA 2'-phosphomonoester.</text>
</comment>
<feature type="short sequence motif" description="HXTX 1" evidence="2">
    <location>
        <begin position="49"/>
        <end position="52"/>
    </location>
</feature>
<evidence type="ECO:0000256" key="3">
    <source>
        <dbReference type="SAM" id="MobiDB-lite"/>
    </source>
</evidence>
<comment type="similarity">
    <text evidence="2">Belongs to the 2H phosphoesterase superfamily. ThpR family.</text>
</comment>
<dbReference type="GO" id="GO:0008664">
    <property type="term" value="F:RNA 2',3'-cyclic 3'-phosphodiesterase activity"/>
    <property type="evidence" value="ECO:0007669"/>
    <property type="project" value="UniProtKB-EC"/>
</dbReference>
<dbReference type="EC" id="3.1.4.58" evidence="2"/>
<accession>A0A385DBQ8</accession>
<comment type="catalytic activity">
    <reaction evidence="2">
        <text>a 3'-end 2',3'-cyclophospho-ribonucleotide-RNA + H2O = a 3'-end 2'-phospho-ribonucleotide-RNA + H(+)</text>
        <dbReference type="Rhea" id="RHEA:11828"/>
        <dbReference type="Rhea" id="RHEA-COMP:10464"/>
        <dbReference type="Rhea" id="RHEA-COMP:17353"/>
        <dbReference type="ChEBI" id="CHEBI:15377"/>
        <dbReference type="ChEBI" id="CHEBI:15378"/>
        <dbReference type="ChEBI" id="CHEBI:83064"/>
        <dbReference type="ChEBI" id="CHEBI:173113"/>
        <dbReference type="EC" id="3.1.4.58"/>
    </reaction>
</comment>
<organism evidence="4 5">
    <name type="scientific">Streptomyces koyangensis</name>
    <dbReference type="NCBI Taxonomy" id="188770"/>
    <lineage>
        <taxon>Bacteria</taxon>
        <taxon>Bacillati</taxon>
        <taxon>Actinomycetota</taxon>
        <taxon>Actinomycetes</taxon>
        <taxon>Kitasatosporales</taxon>
        <taxon>Streptomycetaceae</taxon>
        <taxon>Streptomyces</taxon>
        <taxon>Streptomyces aurantiacus group</taxon>
    </lineage>
</organism>
<dbReference type="InterPro" id="IPR004175">
    <property type="entry name" value="RNA_CPDase"/>
</dbReference>
<dbReference type="SUPFAM" id="SSF55144">
    <property type="entry name" value="LigT-like"/>
    <property type="match status" value="1"/>
</dbReference>
<dbReference type="GO" id="GO:0004113">
    <property type="term" value="F:2',3'-cyclic-nucleotide 3'-phosphodiesterase activity"/>
    <property type="evidence" value="ECO:0007669"/>
    <property type="project" value="InterPro"/>
</dbReference>
<evidence type="ECO:0000313" key="4">
    <source>
        <dbReference type="EMBL" id="AXQ55489.1"/>
    </source>
</evidence>
<dbReference type="RefSeq" id="WP_117349405.1">
    <property type="nucleotide sequence ID" value="NZ_CP031742.1"/>
</dbReference>
<feature type="active site" description="Proton donor" evidence="2">
    <location>
        <position position="49"/>
    </location>
</feature>
<dbReference type="Proteomes" id="UP000259636">
    <property type="component" value="Chromosome"/>
</dbReference>